<reference evidence="11 12" key="1">
    <citation type="submission" date="2020-04" db="EMBL/GenBank/DDBJ databases">
        <title>Plant Genome Project.</title>
        <authorList>
            <person name="Zhang R.-G."/>
        </authorList>
    </citation>
    <scope>NUCLEOTIDE SEQUENCE [LARGE SCALE GENOMIC DNA]</scope>
    <source>
        <strain evidence="11">YNK0</strain>
        <tissue evidence="11">Leaf</tissue>
    </source>
</reference>
<evidence type="ECO:0000256" key="6">
    <source>
        <dbReference type="ARBA" id="ARBA00022989"/>
    </source>
</evidence>
<dbReference type="PANTHER" id="PTHR23130">
    <property type="entry name" value="CYTOCHROME B561 AND DOMON DOMAIN-CONTAINING PROTEIN"/>
    <property type="match status" value="1"/>
</dbReference>
<feature type="transmembrane region" description="Helical" evidence="8">
    <location>
        <begin position="382"/>
        <end position="404"/>
    </location>
</feature>
<comment type="caution">
    <text evidence="11">The sequence shown here is derived from an EMBL/GenBank/DDBJ whole genome shotgun (WGS) entry which is preliminary data.</text>
</comment>
<feature type="domain" description="Cytochrome b561" evidence="10">
    <location>
        <begin position="214"/>
        <end position="407"/>
    </location>
</feature>
<dbReference type="Gene3D" id="1.20.120.1770">
    <property type="match status" value="1"/>
</dbReference>
<evidence type="ECO:0000259" key="10">
    <source>
        <dbReference type="PROSITE" id="PS50939"/>
    </source>
</evidence>
<evidence type="ECO:0000256" key="8">
    <source>
        <dbReference type="SAM" id="Phobius"/>
    </source>
</evidence>
<keyword evidence="5" id="KW-0249">Electron transport</keyword>
<comment type="subcellular location">
    <subcellularLocation>
        <location evidence="1">Membrane</location>
    </subcellularLocation>
</comment>
<accession>A0A834YDD2</accession>
<dbReference type="SMART" id="SM00664">
    <property type="entry name" value="DoH"/>
    <property type="match status" value="1"/>
</dbReference>
<evidence type="ECO:0000256" key="2">
    <source>
        <dbReference type="ARBA" id="ARBA00022448"/>
    </source>
</evidence>
<keyword evidence="7 8" id="KW-0472">Membrane</keyword>
<proteinExistence type="predicted"/>
<dbReference type="PROSITE" id="PS50836">
    <property type="entry name" value="DOMON"/>
    <property type="match status" value="1"/>
</dbReference>
<dbReference type="Proteomes" id="UP000655225">
    <property type="component" value="Unassembled WGS sequence"/>
</dbReference>
<feature type="transmembrane region" description="Helical" evidence="8">
    <location>
        <begin position="280"/>
        <end position="306"/>
    </location>
</feature>
<protein>
    <recommendedName>
        <fullName evidence="13">Cytochrome b561 and DOMON domain-containing protein</fullName>
    </recommendedName>
</protein>
<evidence type="ECO:0000256" key="3">
    <source>
        <dbReference type="ARBA" id="ARBA00022692"/>
    </source>
</evidence>
<dbReference type="OrthoDB" id="19261at2759"/>
<dbReference type="Pfam" id="PF03188">
    <property type="entry name" value="Cytochrom_B561"/>
    <property type="match status" value="1"/>
</dbReference>
<dbReference type="EMBL" id="JABCRI010000021">
    <property type="protein sequence ID" value="KAF8380046.1"/>
    <property type="molecule type" value="Genomic_DNA"/>
</dbReference>
<dbReference type="GO" id="GO:0016020">
    <property type="term" value="C:membrane"/>
    <property type="evidence" value="ECO:0007669"/>
    <property type="project" value="UniProtKB-SubCell"/>
</dbReference>
<feature type="transmembrane region" description="Helical" evidence="8">
    <location>
        <begin position="252"/>
        <end position="273"/>
    </location>
</feature>
<dbReference type="CDD" id="cd09631">
    <property type="entry name" value="DOMON_DOH"/>
    <property type="match status" value="1"/>
</dbReference>
<evidence type="ECO:0000256" key="7">
    <source>
        <dbReference type="ARBA" id="ARBA00023136"/>
    </source>
</evidence>
<dbReference type="CDD" id="cd08760">
    <property type="entry name" value="Cyt_b561_FRRS1_like"/>
    <property type="match status" value="1"/>
</dbReference>
<feature type="transmembrane region" description="Helical" evidence="8">
    <location>
        <begin position="318"/>
        <end position="337"/>
    </location>
</feature>
<keyword evidence="12" id="KW-1185">Reference proteome</keyword>
<evidence type="ECO:0000256" key="1">
    <source>
        <dbReference type="ARBA" id="ARBA00004370"/>
    </source>
</evidence>
<dbReference type="InterPro" id="IPR006593">
    <property type="entry name" value="Cyt_b561/ferric_Rdtase_TM"/>
</dbReference>
<dbReference type="InterPro" id="IPR045266">
    <property type="entry name" value="DOH_DOMON"/>
</dbReference>
<feature type="domain" description="DOMON" evidence="9">
    <location>
        <begin position="70"/>
        <end position="183"/>
    </location>
</feature>
<keyword evidence="3 8" id="KW-0812">Transmembrane</keyword>
<keyword evidence="2" id="KW-0813">Transport</keyword>
<evidence type="ECO:0000256" key="4">
    <source>
        <dbReference type="ARBA" id="ARBA00022729"/>
    </source>
</evidence>
<keyword evidence="6 8" id="KW-1133">Transmembrane helix</keyword>
<sequence length="422" mass="46993">MADSISRVLLPSYLIVFTVLILLSEPTVFSVAADDGDVDGRSDLCNTDLTSFLPAIYSNFSGLTCTPVWNTFILRFFQTRDNVVTIILSTVYTSGWIGMGFSKDGMMVGSSAMVGWVGKEGRVRIKQYFLQGSTPSEVIVDKGELQLTDVPPVVILHGAYIYLAFQLKFAARLTHQPILLAFGTARPIHNHLSKHDDKRTFVFDFSAGKELSDPRSFIHFLKLTLLDMFELIMLGSVSSVPQNTDKLKRSHGVLGVMGWGLILPSGAIVARYYKHQEPLWYYLHTVIQFVGFIIVLAGVVAGSALYDRLHANVPAHRGIGIFALVLSILQVIAFFLRPNKDSKIRKYWNWYHHWVGRFALFFGAVNIVLGIHVGGAGDSWKIGYGFLLAINLIAVIVLEALLWIRGSEKAVQPPDFQMNPIK</sequence>
<feature type="transmembrane region" description="Helical" evidence="8">
    <location>
        <begin position="358"/>
        <end position="376"/>
    </location>
</feature>
<dbReference type="PANTHER" id="PTHR23130:SF115">
    <property type="entry name" value="OS01G0680900 PROTEIN"/>
    <property type="match status" value="1"/>
</dbReference>
<evidence type="ECO:0008006" key="13">
    <source>
        <dbReference type="Google" id="ProtNLM"/>
    </source>
</evidence>
<gene>
    <name evidence="11" type="ORF">HHK36_027516</name>
</gene>
<evidence type="ECO:0000313" key="12">
    <source>
        <dbReference type="Proteomes" id="UP000655225"/>
    </source>
</evidence>
<evidence type="ECO:0000256" key="5">
    <source>
        <dbReference type="ARBA" id="ARBA00022982"/>
    </source>
</evidence>
<dbReference type="OMA" id="TIYTSGW"/>
<organism evidence="11 12">
    <name type="scientific">Tetracentron sinense</name>
    <name type="common">Spur-leaf</name>
    <dbReference type="NCBI Taxonomy" id="13715"/>
    <lineage>
        <taxon>Eukaryota</taxon>
        <taxon>Viridiplantae</taxon>
        <taxon>Streptophyta</taxon>
        <taxon>Embryophyta</taxon>
        <taxon>Tracheophyta</taxon>
        <taxon>Spermatophyta</taxon>
        <taxon>Magnoliopsida</taxon>
        <taxon>Trochodendrales</taxon>
        <taxon>Trochodendraceae</taxon>
        <taxon>Tetracentron</taxon>
    </lineage>
</organism>
<name>A0A834YDD2_TETSI</name>
<dbReference type="AlphaFoldDB" id="A0A834YDD2"/>
<evidence type="ECO:0000259" key="9">
    <source>
        <dbReference type="PROSITE" id="PS50836"/>
    </source>
</evidence>
<dbReference type="PROSITE" id="PS50939">
    <property type="entry name" value="CYTOCHROME_B561"/>
    <property type="match status" value="1"/>
</dbReference>
<dbReference type="SMART" id="SM00665">
    <property type="entry name" value="B561"/>
    <property type="match status" value="1"/>
</dbReference>
<feature type="transmembrane region" description="Helical" evidence="8">
    <location>
        <begin position="12"/>
        <end position="33"/>
    </location>
</feature>
<dbReference type="InterPro" id="IPR005018">
    <property type="entry name" value="DOMON_domain"/>
</dbReference>
<keyword evidence="4" id="KW-0732">Signal</keyword>
<evidence type="ECO:0000313" key="11">
    <source>
        <dbReference type="EMBL" id="KAF8380046.1"/>
    </source>
</evidence>
<dbReference type="Pfam" id="PF03351">
    <property type="entry name" value="DOMON"/>
    <property type="match status" value="1"/>
</dbReference>